<accession>A0A1F5JLV9</accession>
<dbReference type="AlphaFoldDB" id="A0A1F5JLV9"/>
<dbReference type="Pfam" id="PF18915">
    <property type="entry name" value="DUF5667"/>
    <property type="match status" value="1"/>
</dbReference>
<organism evidence="2 3">
    <name type="scientific">Candidatus Daviesbacteria bacterium RIFCSPHIGHO2_01_FULL_40_11</name>
    <dbReference type="NCBI Taxonomy" id="1797762"/>
    <lineage>
        <taxon>Bacteria</taxon>
        <taxon>Candidatus Daviesiibacteriota</taxon>
    </lineage>
</organism>
<sequence length="201" mass="22979">MKKFSIKLALLFFTLSIFNFSLLTFPAYAQGPDIGYSRLHPASPFYFLKAIREKLEIRFAGTPRTRMLWELEFAERRLREARTLLFVSQDLIQSTLERYVAELNRLPDKHQEKDELGLKIKGALKVHLTVLEQMYPEAKDAKAKMAIRSAMNRVIQRADVQSAVKLPVCSLFSKEASSSALNEVERMVLAERAKVCLQGAI</sequence>
<feature type="domain" description="DUF5667" evidence="1">
    <location>
        <begin position="40"/>
        <end position="133"/>
    </location>
</feature>
<reference evidence="2 3" key="1">
    <citation type="journal article" date="2016" name="Nat. Commun.">
        <title>Thousands of microbial genomes shed light on interconnected biogeochemical processes in an aquifer system.</title>
        <authorList>
            <person name="Anantharaman K."/>
            <person name="Brown C.T."/>
            <person name="Hug L.A."/>
            <person name="Sharon I."/>
            <person name="Castelle C.J."/>
            <person name="Probst A.J."/>
            <person name="Thomas B.C."/>
            <person name="Singh A."/>
            <person name="Wilkins M.J."/>
            <person name="Karaoz U."/>
            <person name="Brodie E.L."/>
            <person name="Williams K.H."/>
            <person name="Hubbard S.S."/>
            <person name="Banfield J.F."/>
        </authorList>
    </citation>
    <scope>NUCLEOTIDE SEQUENCE [LARGE SCALE GENOMIC DNA]</scope>
</reference>
<evidence type="ECO:0000259" key="1">
    <source>
        <dbReference type="Pfam" id="PF18915"/>
    </source>
</evidence>
<gene>
    <name evidence="2" type="ORF">A2867_02185</name>
</gene>
<dbReference type="Proteomes" id="UP000177555">
    <property type="component" value="Unassembled WGS sequence"/>
</dbReference>
<protein>
    <recommendedName>
        <fullName evidence="1">DUF5667 domain-containing protein</fullName>
    </recommendedName>
</protein>
<name>A0A1F5JLV9_9BACT</name>
<dbReference type="EMBL" id="MFCP01000003">
    <property type="protein sequence ID" value="OGE29644.1"/>
    <property type="molecule type" value="Genomic_DNA"/>
</dbReference>
<evidence type="ECO:0000313" key="2">
    <source>
        <dbReference type="EMBL" id="OGE29644.1"/>
    </source>
</evidence>
<comment type="caution">
    <text evidence="2">The sequence shown here is derived from an EMBL/GenBank/DDBJ whole genome shotgun (WGS) entry which is preliminary data.</text>
</comment>
<proteinExistence type="predicted"/>
<evidence type="ECO:0000313" key="3">
    <source>
        <dbReference type="Proteomes" id="UP000177555"/>
    </source>
</evidence>
<dbReference type="InterPro" id="IPR043725">
    <property type="entry name" value="DUF5667"/>
</dbReference>